<protein>
    <submittedName>
        <fullName evidence="2">YjgN family protein</fullName>
    </submittedName>
</protein>
<dbReference type="EMBL" id="JBIGHV010000003">
    <property type="protein sequence ID" value="MFG6429979.1"/>
    <property type="molecule type" value="Genomic_DNA"/>
</dbReference>
<keyword evidence="1" id="KW-0472">Membrane</keyword>
<feature type="transmembrane region" description="Helical" evidence="1">
    <location>
        <begin position="218"/>
        <end position="244"/>
    </location>
</feature>
<keyword evidence="1" id="KW-1133">Transmembrane helix</keyword>
<keyword evidence="1" id="KW-0812">Transmembrane</keyword>
<accession>A0ABW7F022</accession>
<reference evidence="2 3" key="1">
    <citation type="submission" date="2024-08" db="EMBL/GenBank/DDBJ databases">
        <authorList>
            <person name="Lu H."/>
        </authorList>
    </citation>
    <scope>NUCLEOTIDE SEQUENCE [LARGE SCALE GENOMIC DNA]</scope>
    <source>
        <strain evidence="2 3">LYH14W</strain>
    </source>
</reference>
<gene>
    <name evidence="2" type="ORF">ACG00Y_08665</name>
</gene>
<organism evidence="2 3">
    <name type="scientific">Pelomonas parva</name>
    <dbReference type="NCBI Taxonomy" id="3299032"/>
    <lineage>
        <taxon>Bacteria</taxon>
        <taxon>Pseudomonadati</taxon>
        <taxon>Pseudomonadota</taxon>
        <taxon>Betaproteobacteria</taxon>
        <taxon>Burkholderiales</taxon>
        <taxon>Sphaerotilaceae</taxon>
        <taxon>Roseateles</taxon>
    </lineage>
</organism>
<sequence>MTEPPPPVEPTPRTLEIRFTGSGSEYFRIWAVNLLLILLTCGLYLPFAKMRRIRYVYANTLIDGEPLAFHGDAWKMFRGFALLAVLLVTCTVAREFSPAVALPAFVMLCVVWPALWRAAMQFRVGNTSWRGLRMGFEGSLAGAYLAHLPVYIPMGLLMVLVPDGQGPGSDPGANGRFWFYVSVTVFCAMTPWSIALLKRYQHRGYRIAGERGEIVLPMYPVYVIALKTLALGLVMLLTVIVVVLPIADLLVRDAGFKGLGRYRGLIGVGVSCLLCVGGLPAYYASRLQDLVWGNTRSATLRFRSTVIGLPVLSLTNWVRTILTLGLYRPFAVMATMRLRLQSVRIYTTTEPSTWTATRAGLHTDAAGDVAGDFFGVDMGL</sequence>
<feature type="transmembrane region" description="Helical" evidence="1">
    <location>
        <begin position="264"/>
        <end position="285"/>
    </location>
</feature>
<evidence type="ECO:0000256" key="1">
    <source>
        <dbReference type="SAM" id="Phobius"/>
    </source>
</evidence>
<keyword evidence="3" id="KW-1185">Reference proteome</keyword>
<evidence type="ECO:0000313" key="3">
    <source>
        <dbReference type="Proteomes" id="UP001606210"/>
    </source>
</evidence>
<comment type="caution">
    <text evidence="2">The sequence shown here is derived from an EMBL/GenBank/DDBJ whole genome shotgun (WGS) entry which is preliminary data.</text>
</comment>
<dbReference type="RefSeq" id="WP_394477887.1">
    <property type="nucleotide sequence ID" value="NZ_JBIGHV010000003.1"/>
</dbReference>
<feature type="transmembrane region" description="Helical" evidence="1">
    <location>
        <begin position="306"/>
        <end position="327"/>
    </location>
</feature>
<dbReference type="Proteomes" id="UP001606210">
    <property type="component" value="Unassembled WGS sequence"/>
</dbReference>
<feature type="transmembrane region" description="Helical" evidence="1">
    <location>
        <begin position="27"/>
        <end position="47"/>
    </location>
</feature>
<evidence type="ECO:0000313" key="2">
    <source>
        <dbReference type="EMBL" id="MFG6429979.1"/>
    </source>
</evidence>
<feature type="transmembrane region" description="Helical" evidence="1">
    <location>
        <begin position="177"/>
        <end position="197"/>
    </location>
</feature>
<feature type="transmembrane region" description="Helical" evidence="1">
    <location>
        <begin position="76"/>
        <end position="94"/>
    </location>
</feature>
<proteinExistence type="predicted"/>
<dbReference type="Pfam" id="PF05987">
    <property type="entry name" value="DUF898"/>
    <property type="match status" value="1"/>
</dbReference>
<name>A0ABW7F022_9BURK</name>
<feature type="transmembrane region" description="Helical" evidence="1">
    <location>
        <begin position="140"/>
        <end position="161"/>
    </location>
</feature>
<feature type="transmembrane region" description="Helical" evidence="1">
    <location>
        <begin position="100"/>
        <end position="119"/>
    </location>
</feature>
<dbReference type="InterPro" id="IPR010295">
    <property type="entry name" value="DUF898"/>
</dbReference>